<proteinExistence type="inferred from homology"/>
<keyword evidence="6 7" id="KW-0592">Phosphate transport</keyword>
<sequence length="224" mass="25482">MVEQHAAFDEELKDLKDTILRMGILVSGLIRKSVESLKNRDNELAKEVIKQDVEIDRLELEVDEKCINLIALRQPKASDLRFITTAMRIATDLERVGDLAEDIAERSIELADQKPLKPLIDIPRMAKLAEDALSLTIDSFVNRDSGRVEEVWKKEKEIDRLRDLVQDELIEIMERDSKTVTRALPLLLVARHLERIGDHATNIIEDVVFMTEGKVVKHQGALSG</sequence>
<comment type="function">
    <text evidence="7">Plays a role in the regulation of phosphate uptake.</text>
</comment>
<comment type="subcellular location">
    <subcellularLocation>
        <location evidence="1 7">Cytoplasm</location>
    </subcellularLocation>
</comment>
<gene>
    <name evidence="9" type="ORF">A2438_05715</name>
</gene>
<accession>A0A1F4U535</accession>
<dbReference type="PIRSF" id="PIRSF003107">
    <property type="entry name" value="PhoU"/>
    <property type="match status" value="1"/>
</dbReference>
<evidence type="ECO:0000256" key="4">
    <source>
        <dbReference type="ARBA" id="ARBA00022448"/>
    </source>
</evidence>
<comment type="caution">
    <text evidence="9">The sequence shown here is derived from an EMBL/GenBank/DDBJ whole genome shotgun (WGS) entry which is preliminary data.</text>
</comment>
<dbReference type="Proteomes" id="UP000179242">
    <property type="component" value="Unassembled WGS sequence"/>
</dbReference>
<dbReference type="GO" id="GO:0030643">
    <property type="term" value="P:intracellular phosphate ion homeostasis"/>
    <property type="evidence" value="ECO:0007669"/>
    <property type="project" value="InterPro"/>
</dbReference>
<evidence type="ECO:0000256" key="2">
    <source>
        <dbReference type="ARBA" id="ARBA00008107"/>
    </source>
</evidence>
<dbReference type="Pfam" id="PF01895">
    <property type="entry name" value="PhoU"/>
    <property type="match status" value="2"/>
</dbReference>
<evidence type="ECO:0000256" key="1">
    <source>
        <dbReference type="ARBA" id="ARBA00004496"/>
    </source>
</evidence>
<evidence type="ECO:0000313" key="10">
    <source>
        <dbReference type="Proteomes" id="UP000179242"/>
    </source>
</evidence>
<feature type="domain" description="PhoU" evidence="8">
    <location>
        <begin position="19"/>
        <end position="106"/>
    </location>
</feature>
<comment type="similarity">
    <text evidence="2 7">Belongs to the PhoU family.</text>
</comment>
<dbReference type="PANTHER" id="PTHR42930:SF3">
    <property type="entry name" value="PHOSPHATE-SPECIFIC TRANSPORT SYSTEM ACCESSORY PROTEIN PHOU"/>
    <property type="match status" value="1"/>
</dbReference>
<dbReference type="AlphaFoldDB" id="A0A1F4U535"/>
<dbReference type="Gene3D" id="1.20.58.220">
    <property type="entry name" value="Phosphate transport system protein phou homolog 2, domain 2"/>
    <property type="match status" value="2"/>
</dbReference>
<evidence type="ECO:0000256" key="5">
    <source>
        <dbReference type="ARBA" id="ARBA00022490"/>
    </source>
</evidence>
<dbReference type="NCBIfam" id="TIGR02135">
    <property type="entry name" value="phoU_full"/>
    <property type="match status" value="1"/>
</dbReference>
<evidence type="ECO:0000256" key="7">
    <source>
        <dbReference type="PIRNR" id="PIRNR003107"/>
    </source>
</evidence>
<reference evidence="9 10" key="1">
    <citation type="journal article" date="2016" name="Nat. Commun.">
        <title>Thousands of microbial genomes shed light on interconnected biogeochemical processes in an aquifer system.</title>
        <authorList>
            <person name="Anantharaman K."/>
            <person name="Brown C.T."/>
            <person name="Hug L.A."/>
            <person name="Sharon I."/>
            <person name="Castelle C.J."/>
            <person name="Probst A.J."/>
            <person name="Thomas B.C."/>
            <person name="Singh A."/>
            <person name="Wilkins M.J."/>
            <person name="Karaoz U."/>
            <person name="Brodie E.L."/>
            <person name="Williams K.H."/>
            <person name="Hubbard S.S."/>
            <person name="Banfield J.F."/>
        </authorList>
    </citation>
    <scope>NUCLEOTIDE SEQUENCE [LARGE SCALE GENOMIC DNA]</scope>
</reference>
<evidence type="ECO:0000313" key="9">
    <source>
        <dbReference type="EMBL" id="OGC39989.1"/>
    </source>
</evidence>
<dbReference type="EMBL" id="MEUJ01000005">
    <property type="protein sequence ID" value="OGC39989.1"/>
    <property type="molecule type" value="Genomic_DNA"/>
</dbReference>
<dbReference type="InterPro" id="IPR026022">
    <property type="entry name" value="PhoU_dom"/>
</dbReference>
<keyword evidence="4 7" id="KW-0813">Transport</keyword>
<feature type="domain" description="PhoU" evidence="8">
    <location>
        <begin position="122"/>
        <end position="207"/>
    </location>
</feature>
<dbReference type="GO" id="GO:0006817">
    <property type="term" value="P:phosphate ion transport"/>
    <property type="evidence" value="ECO:0007669"/>
    <property type="project" value="UniProtKB-KW"/>
</dbReference>
<dbReference type="PANTHER" id="PTHR42930">
    <property type="entry name" value="PHOSPHATE-SPECIFIC TRANSPORT SYSTEM ACCESSORY PROTEIN PHOU"/>
    <property type="match status" value="1"/>
</dbReference>
<dbReference type="GO" id="GO:0045936">
    <property type="term" value="P:negative regulation of phosphate metabolic process"/>
    <property type="evidence" value="ECO:0007669"/>
    <property type="project" value="InterPro"/>
</dbReference>
<evidence type="ECO:0000256" key="3">
    <source>
        <dbReference type="ARBA" id="ARBA00011738"/>
    </source>
</evidence>
<dbReference type="InterPro" id="IPR038078">
    <property type="entry name" value="PhoU-like_sf"/>
</dbReference>
<evidence type="ECO:0000259" key="8">
    <source>
        <dbReference type="Pfam" id="PF01895"/>
    </source>
</evidence>
<keyword evidence="5 7" id="KW-0963">Cytoplasm</keyword>
<organism evidence="9 10">
    <name type="scientific">candidate division WOR-1 bacterium RIFOXYC2_FULL_46_14</name>
    <dbReference type="NCBI Taxonomy" id="1802587"/>
    <lineage>
        <taxon>Bacteria</taxon>
        <taxon>Bacillati</taxon>
        <taxon>Saganbacteria</taxon>
    </lineage>
</organism>
<name>A0A1F4U535_UNCSA</name>
<dbReference type="SUPFAM" id="SSF109755">
    <property type="entry name" value="PhoU-like"/>
    <property type="match status" value="1"/>
</dbReference>
<dbReference type="FunFam" id="1.20.58.220:FF:000004">
    <property type="entry name" value="Phosphate-specific transport system accessory protein PhoU"/>
    <property type="match status" value="1"/>
</dbReference>
<dbReference type="GO" id="GO:0005737">
    <property type="term" value="C:cytoplasm"/>
    <property type="evidence" value="ECO:0007669"/>
    <property type="project" value="UniProtKB-SubCell"/>
</dbReference>
<comment type="subunit">
    <text evidence="3 7">Homodimer.</text>
</comment>
<evidence type="ECO:0000256" key="6">
    <source>
        <dbReference type="ARBA" id="ARBA00022592"/>
    </source>
</evidence>
<protein>
    <recommendedName>
        <fullName evidence="7">Phosphate-specific transport system accessory protein PhoU</fullName>
    </recommendedName>
</protein>
<dbReference type="InterPro" id="IPR028366">
    <property type="entry name" value="PhoU"/>
</dbReference>